<dbReference type="AlphaFoldDB" id="A0AAV3S3H9"/>
<reference evidence="2 3" key="1">
    <citation type="journal article" date="2019" name="Int. J. Syst. Evol. Microbiol.">
        <title>The Global Catalogue of Microorganisms (GCM) 10K type strain sequencing project: providing services to taxonomists for standard genome sequencing and annotation.</title>
        <authorList>
            <consortium name="The Broad Institute Genomics Platform"/>
            <consortium name="The Broad Institute Genome Sequencing Center for Infectious Disease"/>
            <person name="Wu L."/>
            <person name="Ma J."/>
        </authorList>
    </citation>
    <scope>NUCLEOTIDE SEQUENCE [LARGE SCALE GENOMIC DNA]</scope>
    <source>
        <strain evidence="2 3">JCM 16330</strain>
    </source>
</reference>
<keyword evidence="1" id="KW-1133">Transmembrane helix</keyword>
<name>A0AAV3S3H9_9EURY</name>
<accession>A0AAV3S3H9</accession>
<dbReference type="RefSeq" id="WP_211312451.1">
    <property type="nucleotide sequence ID" value="NZ_BAAABL010000020.1"/>
</dbReference>
<sequence length="171" mass="16729">MSVLDLLIGASAGQRIVVVGTLVLYGYLALRRPATARTAAERGTKTLVALATLVLAALLLASAVGQLLPRETVAGFVGGAAGTPGIALAGLIGGVLPGGPYAVYPLIAEVADSGAGLAAILALLIGYGAIGLLRVPYGLVFFEGRIVAARVAIGVGVTVAFAAVAAVVVGA</sequence>
<keyword evidence="3" id="KW-1185">Reference proteome</keyword>
<organism evidence="2 3">
    <name type="scientific">Halarchaeum salinum</name>
    <dbReference type="NCBI Taxonomy" id="489912"/>
    <lineage>
        <taxon>Archaea</taxon>
        <taxon>Methanobacteriati</taxon>
        <taxon>Methanobacteriota</taxon>
        <taxon>Stenosarchaea group</taxon>
        <taxon>Halobacteria</taxon>
        <taxon>Halobacteriales</taxon>
        <taxon>Halobacteriaceae</taxon>
    </lineage>
</organism>
<keyword evidence="1" id="KW-0472">Membrane</keyword>
<keyword evidence="1" id="KW-0812">Transmembrane</keyword>
<feature type="transmembrane region" description="Helical" evidence="1">
    <location>
        <begin position="147"/>
        <end position="169"/>
    </location>
</feature>
<comment type="caution">
    <text evidence="2">The sequence shown here is derived from an EMBL/GenBank/DDBJ whole genome shotgun (WGS) entry which is preliminary data.</text>
</comment>
<feature type="transmembrane region" description="Helical" evidence="1">
    <location>
        <begin position="6"/>
        <end position="27"/>
    </location>
</feature>
<protein>
    <recommendedName>
        <fullName evidence="4">Permease</fullName>
    </recommendedName>
</protein>
<feature type="transmembrane region" description="Helical" evidence="1">
    <location>
        <begin position="115"/>
        <end position="135"/>
    </location>
</feature>
<dbReference type="Proteomes" id="UP001500837">
    <property type="component" value="Unassembled WGS sequence"/>
</dbReference>
<gene>
    <name evidence="2" type="ORF">GCM10009066_03440</name>
</gene>
<evidence type="ECO:0000313" key="3">
    <source>
        <dbReference type="Proteomes" id="UP001500837"/>
    </source>
</evidence>
<evidence type="ECO:0000313" key="2">
    <source>
        <dbReference type="EMBL" id="GAA0292230.1"/>
    </source>
</evidence>
<evidence type="ECO:0008006" key="4">
    <source>
        <dbReference type="Google" id="ProtNLM"/>
    </source>
</evidence>
<dbReference type="EMBL" id="BAAABL010000020">
    <property type="protein sequence ID" value="GAA0292230.1"/>
    <property type="molecule type" value="Genomic_DNA"/>
</dbReference>
<proteinExistence type="predicted"/>
<feature type="transmembrane region" description="Helical" evidence="1">
    <location>
        <begin position="80"/>
        <end position="103"/>
    </location>
</feature>
<evidence type="ECO:0000256" key="1">
    <source>
        <dbReference type="SAM" id="Phobius"/>
    </source>
</evidence>
<feature type="transmembrane region" description="Helical" evidence="1">
    <location>
        <begin position="47"/>
        <end position="68"/>
    </location>
</feature>